<evidence type="ECO:0000256" key="1">
    <source>
        <dbReference type="ARBA" id="ARBA00002599"/>
    </source>
</evidence>
<evidence type="ECO:0000256" key="10">
    <source>
        <dbReference type="ARBA" id="ARBA00022764"/>
    </source>
</evidence>
<dbReference type="Proteomes" id="UP000006633">
    <property type="component" value="Chromosome"/>
</dbReference>
<comment type="subcellular location">
    <subcellularLocation>
        <location evidence="2">Periplasm</location>
    </subcellularLocation>
</comment>
<organism evidence="15 16">
    <name type="scientific">Ancylobacter novellus (strain ATCC 8093 / DSM 506 / JCM 20403 / CCM 1077 / IAM 12100 / NBRC 12443 / NCIMB 10456)</name>
    <name type="common">Starkeya novella</name>
    <dbReference type="NCBI Taxonomy" id="639283"/>
    <lineage>
        <taxon>Bacteria</taxon>
        <taxon>Pseudomonadati</taxon>
        <taxon>Pseudomonadota</taxon>
        <taxon>Alphaproteobacteria</taxon>
        <taxon>Hyphomicrobiales</taxon>
        <taxon>Xanthobacteraceae</taxon>
        <taxon>Ancylobacter</taxon>
    </lineage>
</organism>
<dbReference type="PROSITE" id="PS51257">
    <property type="entry name" value="PROKAR_LIPOPROTEIN"/>
    <property type="match status" value="1"/>
</dbReference>
<dbReference type="Gene3D" id="1.10.1130.10">
    <property type="entry name" value="Flavocytochrome C3, Chain A"/>
    <property type="match status" value="1"/>
</dbReference>
<evidence type="ECO:0000256" key="9">
    <source>
        <dbReference type="ARBA" id="ARBA00022729"/>
    </source>
</evidence>
<dbReference type="Pfam" id="PF03892">
    <property type="entry name" value="NapB"/>
    <property type="match status" value="1"/>
</dbReference>
<dbReference type="OrthoDB" id="13290at2"/>
<evidence type="ECO:0000256" key="3">
    <source>
        <dbReference type="ARBA" id="ARBA00007368"/>
    </source>
</evidence>
<feature type="signal peptide" evidence="14">
    <location>
        <begin position="1"/>
        <end position="23"/>
    </location>
</feature>
<dbReference type="InterPro" id="IPR036280">
    <property type="entry name" value="Multihaem_cyt_sf"/>
</dbReference>
<dbReference type="HOGENOM" id="CLU_103367_2_0_5"/>
<evidence type="ECO:0000256" key="5">
    <source>
        <dbReference type="ARBA" id="ARBA00013773"/>
    </source>
</evidence>
<evidence type="ECO:0000256" key="14">
    <source>
        <dbReference type="SAM" id="SignalP"/>
    </source>
</evidence>
<evidence type="ECO:0000256" key="6">
    <source>
        <dbReference type="ARBA" id="ARBA00022448"/>
    </source>
</evidence>
<dbReference type="FunFam" id="1.10.1130.10:FF:000001">
    <property type="entry name" value="Periplasmic nitrate reductase, electron transfer subunit"/>
    <property type="match status" value="1"/>
</dbReference>
<keyword evidence="7" id="KW-0349">Heme</keyword>
<gene>
    <name evidence="15" type="ordered locus">Snov_1158</name>
</gene>
<keyword evidence="12" id="KW-0408">Iron</keyword>
<comment type="function">
    <text evidence="1">Electron transfer subunit of the periplasmic nitrate reductase complex NapAB. Receives electrons from the membrane-anchored tetraheme c-type NapC protein and transfers these to NapA subunit, thus allowing electron flow between membrane and periplasm. Essential for periplasmic nitrate reduction with nitrate as the terminal electron acceptor.</text>
</comment>
<sequence length="166" mass="18338">MRGQDRPRLNALSLLLIAFAACAGSSLAVLGARSQETGPVTLVPRLTGTADPMAQNSIPPLDRPVVDDMRRMRNYPEQPPIIPHSIDGYQLTLNANRCLDCHKREFTEGSGAPMISVTHFQDRDGQVLADVTPRRYFCTECHVQQTDARPLVPNNFVDADDVGRNK</sequence>
<dbReference type="PANTHER" id="PTHR38604">
    <property type="entry name" value="PERIPLASMIC NITRATE REDUCTASE, ELECTRON TRANSFER SUBUNIT"/>
    <property type="match status" value="1"/>
</dbReference>
<protein>
    <recommendedName>
        <fullName evidence="5">Periplasmic nitrate reductase, electron transfer subunit</fullName>
    </recommendedName>
    <alternativeName>
        <fullName evidence="13">Diheme cytochrome c NapB</fullName>
    </alternativeName>
</protein>
<dbReference type="KEGG" id="sno:Snov_1158"/>
<evidence type="ECO:0000313" key="16">
    <source>
        <dbReference type="Proteomes" id="UP000006633"/>
    </source>
</evidence>
<dbReference type="PANTHER" id="PTHR38604:SF1">
    <property type="entry name" value="PERIPLASMIC NITRATE REDUCTASE, ELECTRON TRANSFER SUBUNIT"/>
    <property type="match status" value="1"/>
</dbReference>
<dbReference type="GO" id="GO:0009061">
    <property type="term" value="P:anaerobic respiration"/>
    <property type="evidence" value="ECO:0007669"/>
    <property type="project" value="InterPro"/>
</dbReference>
<keyword evidence="9 14" id="KW-0732">Signal</keyword>
<dbReference type="GO" id="GO:0046872">
    <property type="term" value="F:metal ion binding"/>
    <property type="evidence" value="ECO:0007669"/>
    <property type="project" value="UniProtKB-KW"/>
</dbReference>
<proteinExistence type="inferred from homology"/>
<reference evidence="15 16" key="1">
    <citation type="journal article" date="2012" name="Stand. Genomic Sci.">
        <title>Complete genome sequence of the facultatively chemolithoautotrophic and methylotrophic alpha Proteobacterium Starkeya novella type strain (ATCC 8093(T)).</title>
        <authorList>
            <person name="Kappler U."/>
            <person name="Davenport K."/>
            <person name="Beatson S."/>
            <person name="Lucas S."/>
            <person name="Lapidus A."/>
            <person name="Copeland A."/>
            <person name="Berry K.W."/>
            <person name="Glavina Del Rio T."/>
            <person name="Hammon N."/>
            <person name="Dalin E."/>
            <person name="Tice H."/>
            <person name="Pitluck S."/>
            <person name="Richardson P."/>
            <person name="Bruce D."/>
            <person name="Goodwin L.A."/>
            <person name="Han C."/>
            <person name="Tapia R."/>
            <person name="Detter J.C."/>
            <person name="Chang Y.J."/>
            <person name="Jeffries C.D."/>
            <person name="Land M."/>
            <person name="Hauser L."/>
            <person name="Kyrpides N.C."/>
            <person name="Goker M."/>
            <person name="Ivanova N."/>
            <person name="Klenk H.P."/>
            <person name="Woyke T."/>
        </authorList>
    </citation>
    <scope>NUCLEOTIDE SEQUENCE [LARGE SCALE GENOMIC DNA]</scope>
    <source>
        <strain evidence="16">ATCC 8093 / DSM 506 / JCM 20403 / CCM 1077 / IAM 12100 / NBRC 12443 / NCIMB 10456</strain>
    </source>
</reference>
<evidence type="ECO:0000256" key="11">
    <source>
        <dbReference type="ARBA" id="ARBA00022982"/>
    </source>
</evidence>
<evidence type="ECO:0000256" key="12">
    <source>
        <dbReference type="ARBA" id="ARBA00023004"/>
    </source>
</evidence>
<evidence type="ECO:0000256" key="8">
    <source>
        <dbReference type="ARBA" id="ARBA00022723"/>
    </source>
</evidence>
<dbReference type="EMBL" id="CP002026">
    <property type="protein sequence ID" value="ADH88477.1"/>
    <property type="molecule type" value="Genomic_DNA"/>
</dbReference>
<comment type="similarity">
    <text evidence="3">Belongs to the NapB family.</text>
</comment>
<dbReference type="STRING" id="639283.Snov_1158"/>
<evidence type="ECO:0000256" key="2">
    <source>
        <dbReference type="ARBA" id="ARBA00004418"/>
    </source>
</evidence>
<dbReference type="InterPro" id="IPR005591">
    <property type="entry name" value="NapB"/>
</dbReference>
<evidence type="ECO:0000256" key="7">
    <source>
        <dbReference type="ARBA" id="ARBA00022617"/>
    </source>
</evidence>
<dbReference type="AlphaFoldDB" id="D7A7M9"/>
<dbReference type="SUPFAM" id="SSF48695">
    <property type="entry name" value="Multiheme cytochromes"/>
    <property type="match status" value="1"/>
</dbReference>
<keyword evidence="10" id="KW-0574">Periplasm</keyword>
<keyword evidence="11" id="KW-0249">Electron transport</keyword>
<evidence type="ECO:0000256" key="4">
    <source>
        <dbReference type="ARBA" id="ARBA00011752"/>
    </source>
</evidence>
<keyword evidence="16" id="KW-1185">Reference proteome</keyword>
<feature type="chain" id="PRO_5003092401" description="Periplasmic nitrate reductase, electron transfer subunit" evidence="14">
    <location>
        <begin position="24"/>
        <end position="166"/>
    </location>
</feature>
<accession>D7A7M9</accession>
<dbReference type="RefSeq" id="WP_013165982.1">
    <property type="nucleotide sequence ID" value="NC_014217.1"/>
</dbReference>
<evidence type="ECO:0000313" key="15">
    <source>
        <dbReference type="EMBL" id="ADH88477.1"/>
    </source>
</evidence>
<dbReference type="eggNOG" id="COG3043">
    <property type="taxonomic scope" value="Bacteria"/>
</dbReference>
<evidence type="ECO:0000256" key="13">
    <source>
        <dbReference type="ARBA" id="ARBA00031832"/>
    </source>
</evidence>
<keyword evidence="8" id="KW-0479">Metal-binding</keyword>
<keyword evidence="6" id="KW-0813">Transport</keyword>
<name>D7A7M9_ANCN5</name>
<dbReference type="GO" id="GO:0042597">
    <property type="term" value="C:periplasmic space"/>
    <property type="evidence" value="ECO:0007669"/>
    <property type="project" value="UniProtKB-SubCell"/>
</dbReference>
<comment type="subunit">
    <text evidence="4">Component of the periplasmic nitrate reductase NapAB complex composed of NapA and NapB.</text>
</comment>